<feature type="repeat" description="WD" evidence="3">
    <location>
        <begin position="350"/>
        <end position="386"/>
    </location>
</feature>
<dbReference type="PROSITE" id="PS50082">
    <property type="entry name" value="WD_REPEATS_2"/>
    <property type="match status" value="1"/>
</dbReference>
<feature type="region of interest" description="Disordered" evidence="4">
    <location>
        <begin position="428"/>
        <end position="453"/>
    </location>
</feature>
<keyword evidence="6" id="KW-1185">Reference proteome</keyword>
<dbReference type="InterPro" id="IPR050505">
    <property type="entry name" value="WDR55/POC1"/>
</dbReference>
<dbReference type="RefSeq" id="XP_004336488.1">
    <property type="nucleotide sequence ID" value="XM_004336440.1"/>
</dbReference>
<dbReference type="VEuPathDB" id="AmoebaDB:ACA1_192050"/>
<dbReference type="PANTHER" id="PTHR44019">
    <property type="entry name" value="WD REPEAT-CONTAINING PROTEIN 55"/>
    <property type="match status" value="1"/>
</dbReference>
<dbReference type="Gene3D" id="2.130.10.10">
    <property type="entry name" value="YVTN repeat-like/Quinoprotein amine dehydrogenase"/>
    <property type="match status" value="2"/>
</dbReference>
<keyword evidence="2" id="KW-0677">Repeat</keyword>
<dbReference type="InterPro" id="IPR015943">
    <property type="entry name" value="WD40/YVTN_repeat-like_dom_sf"/>
</dbReference>
<protein>
    <submittedName>
        <fullName evidence="5">Multiple WD domain, Gbeta repeat domain containing protein</fullName>
    </submittedName>
</protein>
<dbReference type="GeneID" id="14915065"/>
<dbReference type="PANTHER" id="PTHR44019:SF8">
    <property type="entry name" value="POC1 CENTRIOLAR PROTEIN HOMOLOG"/>
    <property type="match status" value="1"/>
</dbReference>
<dbReference type="Proteomes" id="UP000011083">
    <property type="component" value="Unassembled WGS sequence"/>
</dbReference>
<gene>
    <name evidence="5" type="ORF">ACA1_192050</name>
</gene>
<dbReference type="InterPro" id="IPR036322">
    <property type="entry name" value="WD40_repeat_dom_sf"/>
</dbReference>
<evidence type="ECO:0000256" key="4">
    <source>
        <dbReference type="SAM" id="MobiDB-lite"/>
    </source>
</evidence>
<evidence type="ECO:0000256" key="1">
    <source>
        <dbReference type="ARBA" id="ARBA00022574"/>
    </source>
</evidence>
<evidence type="ECO:0000256" key="3">
    <source>
        <dbReference type="PROSITE-ProRule" id="PRU00221"/>
    </source>
</evidence>
<evidence type="ECO:0000313" key="5">
    <source>
        <dbReference type="EMBL" id="ELR14475.1"/>
    </source>
</evidence>
<reference evidence="5 6" key="1">
    <citation type="journal article" date="2013" name="Genome Biol.">
        <title>Genome of Acanthamoeba castellanii highlights extensive lateral gene transfer and early evolution of tyrosine kinase signaling.</title>
        <authorList>
            <person name="Clarke M."/>
            <person name="Lohan A.J."/>
            <person name="Liu B."/>
            <person name="Lagkouvardos I."/>
            <person name="Roy S."/>
            <person name="Zafar N."/>
            <person name="Bertelli C."/>
            <person name="Schilde C."/>
            <person name="Kianianmomeni A."/>
            <person name="Burglin T.R."/>
            <person name="Frech C."/>
            <person name="Turcotte B."/>
            <person name="Kopec K.O."/>
            <person name="Synnott J.M."/>
            <person name="Choo C."/>
            <person name="Paponov I."/>
            <person name="Finkler A."/>
            <person name="Soon Heng Tan C."/>
            <person name="Hutchins A.P."/>
            <person name="Weinmeier T."/>
            <person name="Rattei T."/>
            <person name="Chu J.S."/>
            <person name="Gimenez G."/>
            <person name="Irimia M."/>
            <person name="Rigden D.J."/>
            <person name="Fitzpatrick D.A."/>
            <person name="Lorenzo-Morales J."/>
            <person name="Bateman A."/>
            <person name="Chiu C.H."/>
            <person name="Tang P."/>
            <person name="Hegemann P."/>
            <person name="Fromm H."/>
            <person name="Raoult D."/>
            <person name="Greub G."/>
            <person name="Miranda-Saavedra D."/>
            <person name="Chen N."/>
            <person name="Nash P."/>
            <person name="Ginger M.L."/>
            <person name="Horn M."/>
            <person name="Schaap P."/>
            <person name="Caler L."/>
            <person name="Loftus B."/>
        </authorList>
    </citation>
    <scope>NUCLEOTIDE SEQUENCE [LARGE SCALE GENOMIC DNA]</scope>
    <source>
        <strain evidence="5 6">Neff</strain>
    </source>
</reference>
<dbReference type="SUPFAM" id="SSF50978">
    <property type="entry name" value="WD40 repeat-like"/>
    <property type="match status" value="1"/>
</dbReference>
<evidence type="ECO:0000313" key="6">
    <source>
        <dbReference type="Proteomes" id="UP000011083"/>
    </source>
</evidence>
<organism evidence="5 6">
    <name type="scientific">Acanthamoeba castellanii (strain ATCC 30010 / Neff)</name>
    <dbReference type="NCBI Taxonomy" id="1257118"/>
    <lineage>
        <taxon>Eukaryota</taxon>
        <taxon>Amoebozoa</taxon>
        <taxon>Discosea</taxon>
        <taxon>Longamoebia</taxon>
        <taxon>Centramoebida</taxon>
        <taxon>Acanthamoebidae</taxon>
        <taxon>Acanthamoeba</taxon>
    </lineage>
</organism>
<name>L8GN32_ACACF</name>
<dbReference type="InterPro" id="IPR001680">
    <property type="entry name" value="WD40_rpt"/>
</dbReference>
<accession>L8GN32</accession>
<dbReference type="STRING" id="1257118.L8GN32"/>
<proteinExistence type="predicted"/>
<dbReference type="SMART" id="SM00320">
    <property type="entry name" value="WD40"/>
    <property type="match status" value="7"/>
</dbReference>
<evidence type="ECO:0000256" key="2">
    <source>
        <dbReference type="ARBA" id="ARBA00022737"/>
    </source>
</evidence>
<dbReference type="AlphaFoldDB" id="L8GN32"/>
<keyword evidence="1 3" id="KW-0853">WD repeat</keyword>
<dbReference type="EMBL" id="KB008052">
    <property type="protein sequence ID" value="ELR14475.1"/>
    <property type="molecule type" value="Genomic_DNA"/>
</dbReference>
<feature type="region of interest" description="Disordered" evidence="4">
    <location>
        <begin position="86"/>
        <end position="107"/>
    </location>
</feature>
<dbReference type="Pfam" id="PF00400">
    <property type="entry name" value="WD40"/>
    <property type="match status" value="5"/>
</dbReference>
<sequence>MAARAAAPRWEASGPPLPPSLALFRCWGEEAAASSTGLVGTAHLTPVTALHFTPTSSSSPSPLLLLSGDEAGDLCLWHLPPSVAARPHHSSTSDASERRTAAGLSSSLSWQPLEPRATVSEAHRSTINQVSCSAGQPGMAVTCSDDRVLRQWDLTRLSASSSSSSAVREYCGHGSFVNACDLDPTAQFLASVLFAFPFDGPVETGSGGQAVVSFDGTLRLWHQEVREAVFQLRTGQGATSVRFHPDDFRYLFTAGPGGVHLWDIRSHHTYVTMLHSSRDSNDVAMEWAHMWEDKPPPPVPQALAPPTAAFAEPDIPLLTYAAATPAGVKRAFDRFSKRWVLPFRGHHPRSSVYSAAVTRDGRHLITSATDGTHKLWDVPSGRGLATMDGHSPAHATRPALSSDDRWLLCGSREGHLLVWRVFGPNEPSVDPECDHGDEQQQQTAGAQGGNWERRVEKRHAYPITALALPDDDTMVATADESGTIRITSAYR</sequence>
<dbReference type="KEGG" id="acan:ACA1_192050"/>
<dbReference type="OrthoDB" id="273771at2759"/>